<dbReference type="WBParaSite" id="PSAMB.scaffold668size44205.g7881.t1">
    <property type="protein sequence ID" value="PSAMB.scaffold668size44205.g7881.t1"/>
    <property type="gene ID" value="PSAMB.scaffold668size44205.g7881"/>
</dbReference>
<reference evidence="3" key="1">
    <citation type="submission" date="2022-11" db="UniProtKB">
        <authorList>
            <consortium name="WormBaseParasite"/>
        </authorList>
    </citation>
    <scope>IDENTIFICATION</scope>
</reference>
<evidence type="ECO:0000313" key="2">
    <source>
        <dbReference type="Proteomes" id="UP000887566"/>
    </source>
</evidence>
<sequence length="572" mass="60683">MIRNVIASFVVVLGLFQQAFANPMSAAVSTQNKLVSDIINIQLSNIESNVQSDTSNCQCSNNFDLDVNNRSVKIQYPKPGNSTDLSDCCTYTNCVLVFTAPQGYQLEVTGGIMFPNDPSASLTIRNGNGNVGFIFAKLGISNKVGTFRSLVNAMTVTISTDNIASSCDDNNTYIVYAELKQLPISAPTSYSLSSDQPFQLIMKRDFNSPNQYWTVTAETGKQVHLYYFGSVGAASDAKIYIIDGTDVNGKLISEVGRVSSTVDPLNAYSSTGGSLTVLFEGGTTFAFTNVNFLFTQLQNDPSECGTSELAFLSLDNNLAVNVQINNTGGIASCPAVLITDLTKDISPAMQLNVSSLEGSMVLYGGLDSRPSSHNEIISFSSMNDVISPMQVSGGIFLIQSSPGSVINLNFQISAYKSVCSTAGGPGAKGLMMSENFPNPNTKEIADSYSFYGNGNDYYEYSINVLHYDLGPTGNLTIKSSALDSNSSKTLTGTGGNTAMQFRANSFAVNYKSNGVGQKGFVLRYDTGSLSFPGPTTPGTSPPSTSKSSSHGLSTSWLWIVAVAASAVVAGAL</sequence>
<accession>A0A914X4S5</accession>
<proteinExistence type="predicted"/>
<evidence type="ECO:0000313" key="3">
    <source>
        <dbReference type="WBParaSite" id="PSAMB.scaffold668size44205.g7881.t1"/>
    </source>
</evidence>
<dbReference type="AlphaFoldDB" id="A0A914X4S5"/>
<organism evidence="2 3">
    <name type="scientific">Plectus sambesii</name>
    <dbReference type="NCBI Taxonomy" id="2011161"/>
    <lineage>
        <taxon>Eukaryota</taxon>
        <taxon>Metazoa</taxon>
        <taxon>Ecdysozoa</taxon>
        <taxon>Nematoda</taxon>
        <taxon>Chromadorea</taxon>
        <taxon>Plectida</taxon>
        <taxon>Plectina</taxon>
        <taxon>Plectoidea</taxon>
        <taxon>Plectidae</taxon>
        <taxon>Plectus</taxon>
    </lineage>
</organism>
<protein>
    <submittedName>
        <fullName evidence="3">CUB-like domain-containing protein</fullName>
    </submittedName>
</protein>
<feature type="chain" id="PRO_5037770284" evidence="1">
    <location>
        <begin position="22"/>
        <end position="572"/>
    </location>
</feature>
<keyword evidence="1" id="KW-0732">Signal</keyword>
<name>A0A914X4S5_9BILA</name>
<dbReference type="Proteomes" id="UP000887566">
    <property type="component" value="Unplaced"/>
</dbReference>
<feature type="signal peptide" evidence="1">
    <location>
        <begin position="1"/>
        <end position="21"/>
    </location>
</feature>
<evidence type="ECO:0000256" key="1">
    <source>
        <dbReference type="SAM" id="SignalP"/>
    </source>
</evidence>
<keyword evidence="2" id="KW-1185">Reference proteome</keyword>